<gene>
    <name evidence="1" type="ORF">QVD17_25956</name>
</gene>
<proteinExistence type="predicted"/>
<evidence type="ECO:0000313" key="2">
    <source>
        <dbReference type="Proteomes" id="UP001229421"/>
    </source>
</evidence>
<protein>
    <submittedName>
        <fullName evidence="1">Uncharacterized protein</fullName>
    </submittedName>
</protein>
<organism evidence="1 2">
    <name type="scientific">Tagetes erecta</name>
    <name type="common">African marigold</name>
    <dbReference type="NCBI Taxonomy" id="13708"/>
    <lineage>
        <taxon>Eukaryota</taxon>
        <taxon>Viridiplantae</taxon>
        <taxon>Streptophyta</taxon>
        <taxon>Embryophyta</taxon>
        <taxon>Tracheophyta</taxon>
        <taxon>Spermatophyta</taxon>
        <taxon>Magnoliopsida</taxon>
        <taxon>eudicotyledons</taxon>
        <taxon>Gunneridae</taxon>
        <taxon>Pentapetalae</taxon>
        <taxon>asterids</taxon>
        <taxon>campanulids</taxon>
        <taxon>Asterales</taxon>
        <taxon>Asteraceae</taxon>
        <taxon>Asteroideae</taxon>
        <taxon>Heliantheae alliance</taxon>
        <taxon>Tageteae</taxon>
        <taxon>Tagetes</taxon>
    </lineage>
</organism>
<evidence type="ECO:0000313" key="1">
    <source>
        <dbReference type="EMBL" id="KAK1416839.1"/>
    </source>
</evidence>
<keyword evidence="2" id="KW-1185">Reference proteome</keyword>
<sequence>MYMIMIAFEVSWGALCPTIPPNKTPPHPHMQANESLPKPLWLLQKEKNFPVSVGLFYDVVSDSHHHGYSHLLTFPL</sequence>
<comment type="caution">
    <text evidence="1">The sequence shown here is derived from an EMBL/GenBank/DDBJ whole genome shotgun (WGS) entry which is preliminary data.</text>
</comment>
<reference evidence="1" key="1">
    <citation type="journal article" date="2023" name="bioRxiv">
        <title>Improved chromosome-level genome assembly for marigold (Tagetes erecta).</title>
        <authorList>
            <person name="Jiang F."/>
            <person name="Yuan L."/>
            <person name="Wang S."/>
            <person name="Wang H."/>
            <person name="Xu D."/>
            <person name="Wang A."/>
            <person name="Fan W."/>
        </authorList>
    </citation>
    <scope>NUCLEOTIDE SEQUENCE</scope>
    <source>
        <strain evidence="1">WSJ</strain>
        <tissue evidence="1">Leaf</tissue>
    </source>
</reference>
<dbReference type="EMBL" id="JAUHHV010000007">
    <property type="protein sequence ID" value="KAK1416839.1"/>
    <property type="molecule type" value="Genomic_DNA"/>
</dbReference>
<accession>A0AAD8NPM3</accession>
<dbReference type="AlphaFoldDB" id="A0AAD8NPM3"/>
<dbReference type="Proteomes" id="UP001229421">
    <property type="component" value="Unassembled WGS sequence"/>
</dbReference>
<name>A0AAD8NPM3_TARER</name>